<keyword evidence="4 7" id="KW-0805">Transcription regulation</keyword>
<evidence type="ECO:0000256" key="2">
    <source>
        <dbReference type="ARBA" id="ARBA00022490"/>
    </source>
</evidence>
<keyword evidence="3" id="KW-0677">Repeat</keyword>
<dbReference type="InterPro" id="IPR035642">
    <property type="entry name" value="MraZ_N"/>
</dbReference>
<evidence type="ECO:0000313" key="9">
    <source>
        <dbReference type="EMBL" id="SJZ41786.1"/>
    </source>
</evidence>
<proteinExistence type="inferred from homology"/>
<dbReference type="InterPro" id="IPR007159">
    <property type="entry name" value="SpoVT-AbrB_dom"/>
</dbReference>
<comment type="similarity">
    <text evidence="7">Belongs to the MraZ family.</text>
</comment>
<feature type="domain" description="SpoVT-AbrB" evidence="8">
    <location>
        <begin position="79"/>
        <end position="124"/>
    </location>
</feature>
<dbReference type="GO" id="GO:0000976">
    <property type="term" value="F:transcription cis-regulatory region binding"/>
    <property type="evidence" value="ECO:0007669"/>
    <property type="project" value="TreeGrafter"/>
</dbReference>
<feature type="domain" description="SpoVT-AbrB" evidence="8">
    <location>
        <begin position="8"/>
        <end position="50"/>
    </location>
</feature>
<dbReference type="InterPro" id="IPR003444">
    <property type="entry name" value="MraZ"/>
</dbReference>
<organism evidence="9 10">
    <name type="scientific">Eubacterium coprostanoligenes</name>
    <dbReference type="NCBI Taxonomy" id="290054"/>
    <lineage>
        <taxon>Bacteria</taxon>
        <taxon>Bacillati</taxon>
        <taxon>Bacillota</taxon>
        <taxon>Clostridia</taxon>
        <taxon>Eubacteriales</taxon>
        <taxon>Eubacteriaceae</taxon>
        <taxon>Eubacterium</taxon>
    </lineage>
</organism>
<keyword evidence="5 7" id="KW-0238">DNA-binding</keyword>
<dbReference type="HAMAP" id="MF_01008">
    <property type="entry name" value="MraZ"/>
    <property type="match status" value="1"/>
</dbReference>
<name>A0A1T4KHE6_9FIRM</name>
<dbReference type="InterPro" id="IPR035644">
    <property type="entry name" value="MraZ_C"/>
</dbReference>
<evidence type="ECO:0000259" key="8">
    <source>
        <dbReference type="PROSITE" id="PS51740"/>
    </source>
</evidence>
<evidence type="ECO:0000256" key="7">
    <source>
        <dbReference type="HAMAP-Rule" id="MF_01008"/>
    </source>
</evidence>
<evidence type="ECO:0000256" key="4">
    <source>
        <dbReference type="ARBA" id="ARBA00023015"/>
    </source>
</evidence>
<dbReference type="PANTHER" id="PTHR34701">
    <property type="entry name" value="TRANSCRIPTIONAL REGULATOR MRAZ"/>
    <property type="match status" value="1"/>
</dbReference>
<dbReference type="PROSITE" id="PS51740">
    <property type="entry name" value="SPOVT_ABRB"/>
    <property type="match status" value="2"/>
</dbReference>
<protein>
    <recommendedName>
        <fullName evidence="1 7">Transcriptional regulator MraZ</fullName>
    </recommendedName>
</protein>
<comment type="subunit">
    <text evidence="7">Forms oligomers.</text>
</comment>
<dbReference type="Gene3D" id="3.40.1550.20">
    <property type="entry name" value="Transcriptional regulator MraZ domain"/>
    <property type="match status" value="1"/>
</dbReference>
<dbReference type="EMBL" id="FUWW01000004">
    <property type="protein sequence ID" value="SJZ41786.1"/>
    <property type="molecule type" value="Genomic_DNA"/>
</dbReference>
<dbReference type="PANTHER" id="PTHR34701:SF1">
    <property type="entry name" value="TRANSCRIPTIONAL REGULATOR MRAZ"/>
    <property type="match status" value="1"/>
</dbReference>
<evidence type="ECO:0000313" key="10">
    <source>
        <dbReference type="Proteomes" id="UP000190657"/>
    </source>
</evidence>
<sequence>MDNYLYGYRVHKLDAKSRIAIPSHMRSRLGEEFVASLGLGDFISLYPQDQWEELLNNVQNSKLPTEKKKKISMYLVSSADKVNLDSQGRLLISERLKDKVALAGEKEAVVFGNINHIEIWNKAKFEDQVASISKEEVIDIMDELNGIGI</sequence>
<comment type="subcellular location">
    <subcellularLocation>
        <location evidence="7">Cytoplasm</location>
        <location evidence="7">Nucleoid</location>
    </subcellularLocation>
</comment>
<keyword evidence="2 7" id="KW-0963">Cytoplasm</keyword>
<dbReference type="CDD" id="cd16320">
    <property type="entry name" value="MraZ_N"/>
    <property type="match status" value="1"/>
</dbReference>
<dbReference type="CDD" id="cd16321">
    <property type="entry name" value="MraZ_C"/>
    <property type="match status" value="1"/>
</dbReference>
<dbReference type="GO" id="GO:0003700">
    <property type="term" value="F:DNA-binding transcription factor activity"/>
    <property type="evidence" value="ECO:0007669"/>
    <property type="project" value="UniProtKB-UniRule"/>
</dbReference>
<accession>A0A1T4KHE6</accession>
<dbReference type="GO" id="GO:0005737">
    <property type="term" value="C:cytoplasm"/>
    <property type="evidence" value="ECO:0007669"/>
    <property type="project" value="UniProtKB-UniRule"/>
</dbReference>
<dbReference type="AlphaFoldDB" id="A0A1T4KHE6"/>
<gene>
    <name evidence="7" type="primary">mraZ</name>
    <name evidence="9" type="ORF">SAMN02745114_00469</name>
</gene>
<dbReference type="InterPro" id="IPR020603">
    <property type="entry name" value="MraZ_dom"/>
</dbReference>
<keyword evidence="6 7" id="KW-0804">Transcription</keyword>
<dbReference type="GO" id="GO:0009295">
    <property type="term" value="C:nucleoid"/>
    <property type="evidence" value="ECO:0007669"/>
    <property type="project" value="UniProtKB-SubCell"/>
</dbReference>
<dbReference type="OrthoDB" id="9807753at2"/>
<evidence type="ECO:0000256" key="1">
    <source>
        <dbReference type="ARBA" id="ARBA00013860"/>
    </source>
</evidence>
<evidence type="ECO:0000256" key="3">
    <source>
        <dbReference type="ARBA" id="ARBA00022737"/>
    </source>
</evidence>
<dbReference type="Pfam" id="PF02381">
    <property type="entry name" value="MraZ"/>
    <property type="match status" value="2"/>
</dbReference>
<dbReference type="InterPro" id="IPR038619">
    <property type="entry name" value="MraZ_sf"/>
</dbReference>
<evidence type="ECO:0000256" key="5">
    <source>
        <dbReference type="ARBA" id="ARBA00023125"/>
    </source>
</evidence>
<dbReference type="GO" id="GO:2000143">
    <property type="term" value="P:negative regulation of DNA-templated transcription initiation"/>
    <property type="evidence" value="ECO:0007669"/>
    <property type="project" value="TreeGrafter"/>
</dbReference>
<dbReference type="InterPro" id="IPR037914">
    <property type="entry name" value="SpoVT-AbrB_sf"/>
</dbReference>
<reference evidence="9 10" key="1">
    <citation type="submission" date="2017-02" db="EMBL/GenBank/DDBJ databases">
        <authorList>
            <person name="Peterson S.W."/>
        </authorList>
    </citation>
    <scope>NUCLEOTIDE SEQUENCE [LARGE SCALE GENOMIC DNA]</scope>
    <source>
        <strain evidence="9 10">ATCC 51222</strain>
    </source>
</reference>
<dbReference type="STRING" id="290054.SAMN02745114_00469"/>
<dbReference type="RefSeq" id="WP_078767972.1">
    <property type="nucleotide sequence ID" value="NZ_FUWW01000004.1"/>
</dbReference>
<dbReference type="Proteomes" id="UP000190657">
    <property type="component" value="Unassembled WGS sequence"/>
</dbReference>
<evidence type="ECO:0000256" key="6">
    <source>
        <dbReference type="ARBA" id="ARBA00023163"/>
    </source>
</evidence>
<keyword evidence="10" id="KW-1185">Reference proteome</keyword>
<dbReference type="SUPFAM" id="SSF89447">
    <property type="entry name" value="AbrB/MazE/MraZ-like"/>
    <property type="match status" value="1"/>
</dbReference>